<protein>
    <recommendedName>
        <fullName evidence="2">Phospholipid scramblase</fullName>
    </recommendedName>
</protein>
<evidence type="ECO:0000256" key="1">
    <source>
        <dbReference type="ARBA" id="ARBA00005350"/>
    </source>
</evidence>
<dbReference type="STRING" id="409849.ENSPMGP00000017950"/>
<keyword evidence="2" id="KW-0472">Membrane</keyword>
<feature type="transmembrane region" description="Helical" evidence="2">
    <location>
        <begin position="272"/>
        <end position="290"/>
    </location>
</feature>
<comment type="similarity">
    <text evidence="1 2">Belongs to the phospholipid scramblase family.</text>
</comment>
<sequence>MSAVTNQPHPFGHLEREKHIEMIFKTYQNRNGTSCECLVESVKTHDKSTCWESHEELSENKNEPKKLRHVGKRPAGVRGIDLSILDLVEQFHVNARPELQGPHCVPRRVYSISANSNRVDLLVAIEESSCLCLQCCGPARACSLKGIDSEGRQVFYFERPFRMDACCLGCCLMEMRVYTAQRQLIGIVCQRWSMFTPLLEVCDASGVATFRLQGPCCPCRCLSNQDFQIMSNTGDKIGTIWKKWPGFSLKQNMDHEYFGLNVPQNMESETKLMLLGATFLLVCLFLHFALHSKFII</sequence>
<organism evidence="3 4">
    <name type="scientific">Periophthalmus magnuspinnatus</name>
    <dbReference type="NCBI Taxonomy" id="409849"/>
    <lineage>
        <taxon>Eukaryota</taxon>
        <taxon>Metazoa</taxon>
        <taxon>Chordata</taxon>
        <taxon>Craniata</taxon>
        <taxon>Vertebrata</taxon>
        <taxon>Euteleostomi</taxon>
        <taxon>Actinopterygii</taxon>
        <taxon>Neopterygii</taxon>
        <taxon>Teleostei</taxon>
        <taxon>Neoteleostei</taxon>
        <taxon>Acanthomorphata</taxon>
        <taxon>Gobiaria</taxon>
        <taxon>Gobiiformes</taxon>
        <taxon>Gobioidei</taxon>
        <taxon>Gobiidae</taxon>
        <taxon>Oxudercinae</taxon>
        <taxon>Periophthalmus</taxon>
    </lineage>
</organism>
<keyword evidence="2" id="KW-1133">Transmembrane helix</keyword>
<dbReference type="AlphaFoldDB" id="A0A3B4AMP4"/>
<dbReference type="Pfam" id="PF03803">
    <property type="entry name" value="Scramblase"/>
    <property type="match status" value="1"/>
</dbReference>
<dbReference type="PANTHER" id="PTHR23248">
    <property type="entry name" value="PHOSPHOLIPID SCRAMBLASE-RELATED"/>
    <property type="match status" value="1"/>
</dbReference>
<name>A0A3B4AMP4_9GOBI</name>
<evidence type="ECO:0000313" key="3">
    <source>
        <dbReference type="Ensembl" id="ENSPMGP00000017950.1"/>
    </source>
</evidence>
<proteinExistence type="inferred from homology"/>
<comment type="function">
    <text evidence="2">May mediate accelerated ATP-independent bidirectional transbilayer migration of phospholipids upon binding calcium ions that results in a loss of phospholipid asymmetry in the plasma membrane.</text>
</comment>
<reference evidence="3" key="2">
    <citation type="submission" date="2025-09" db="UniProtKB">
        <authorList>
            <consortium name="Ensembl"/>
        </authorList>
    </citation>
    <scope>IDENTIFICATION</scope>
</reference>
<evidence type="ECO:0000256" key="2">
    <source>
        <dbReference type="RuleBase" id="RU363116"/>
    </source>
</evidence>
<accession>A0A3B4AMP4</accession>
<dbReference type="Ensembl" id="ENSPMGT00000019154.1">
    <property type="protein sequence ID" value="ENSPMGP00000017950.1"/>
    <property type="gene ID" value="ENSPMGG00000014686.1"/>
</dbReference>
<evidence type="ECO:0000313" key="4">
    <source>
        <dbReference type="Proteomes" id="UP000261520"/>
    </source>
</evidence>
<keyword evidence="2" id="KW-0812">Transmembrane</keyword>
<reference evidence="3" key="1">
    <citation type="submission" date="2025-08" db="UniProtKB">
        <authorList>
            <consortium name="Ensembl"/>
        </authorList>
    </citation>
    <scope>IDENTIFICATION</scope>
</reference>
<dbReference type="GO" id="GO:0017128">
    <property type="term" value="F:phospholipid scramblase activity"/>
    <property type="evidence" value="ECO:0007669"/>
    <property type="project" value="InterPro"/>
</dbReference>
<keyword evidence="2" id="KW-0106">Calcium</keyword>
<dbReference type="PANTHER" id="PTHR23248:SF40">
    <property type="entry name" value="PHOSPHOLIPID SCRAMBLASE"/>
    <property type="match status" value="1"/>
</dbReference>
<keyword evidence="2" id="KW-0449">Lipoprotein</keyword>
<dbReference type="InterPro" id="IPR005552">
    <property type="entry name" value="Scramblase"/>
</dbReference>
<keyword evidence="4" id="KW-1185">Reference proteome</keyword>
<dbReference type="GO" id="GO:0005886">
    <property type="term" value="C:plasma membrane"/>
    <property type="evidence" value="ECO:0007669"/>
    <property type="project" value="TreeGrafter"/>
</dbReference>
<dbReference type="Proteomes" id="UP000261520">
    <property type="component" value="Unplaced"/>
</dbReference>
<comment type="cofactor">
    <cofactor evidence="2">
        <name>Ca(2+)</name>
        <dbReference type="ChEBI" id="CHEBI:29108"/>
    </cofactor>
</comment>
<keyword evidence="2" id="KW-0564">Palmitate</keyword>